<gene>
    <name evidence="9" type="ORF">MAR_037770</name>
</gene>
<dbReference type="PANTHER" id="PTHR12447:SF25">
    <property type="entry name" value="ANKYRIN REPEAT DOMAIN-CONTAINING PROTEIN 13C"/>
    <property type="match status" value="1"/>
</dbReference>
<dbReference type="InterPro" id="IPR055285">
    <property type="entry name" value="ANKRD13_C"/>
</dbReference>
<dbReference type="Pfam" id="PF11904">
    <property type="entry name" value="ANKRD13_C"/>
    <property type="match status" value="1"/>
</dbReference>
<protein>
    <submittedName>
        <fullName evidence="9">AN13C-like protein</fullName>
    </submittedName>
</protein>
<feature type="compositionally biased region" description="Basic and acidic residues" evidence="7">
    <location>
        <begin position="427"/>
        <end position="442"/>
    </location>
</feature>
<evidence type="ECO:0000259" key="8">
    <source>
        <dbReference type="Pfam" id="PF11904"/>
    </source>
</evidence>
<evidence type="ECO:0000256" key="6">
    <source>
        <dbReference type="ARBA" id="ARBA00023136"/>
    </source>
</evidence>
<keyword evidence="5" id="KW-0040">ANK repeat</keyword>
<evidence type="ECO:0000256" key="4">
    <source>
        <dbReference type="ARBA" id="ARBA00022824"/>
    </source>
</evidence>
<keyword evidence="6" id="KW-0472">Membrane</keyword>
<accession>A0ABY7FYB1</accession>
<dbReference type="Proteomes" id="UP001164746">
    <property type="component" value="Chromosome 13"/>
</dbReference>
<evidence type="ECO:0000256" key="1">
    <source>
        <dbReference type="ARBA" id="ARBA00004240"/>
    </source>
</evidence>
<proteinExistence type="predicted"/>
<dbReference type="Gene3D" id="1.25.40.20">
    <property type="entry name" value="Ankyrin repeat-containing domain"/>
    <property type="match status" value="1"/>
</dbReference>
<feature type="non-terminal residue" evidence="9">
    <location>
        <position position="1"/>
    </location>
</feature>
<organism evidence="9 10">
    <name type="scientific">Mya arenaria</name>
    <name type="common">Soft-shell clam</name>
    <dbReference type="NCBI Taxonomy" id="6604"/>
    <lineage>
        <taxon>Eukaryota</taxon>
        <taxon>Metazoa</taxon>
        <taxon>Spiralia</taxon>
        <taxon>Lophotrochozoa</taxon>
        <taxon>Mollusca</taxon>
        <taxon>Bivalvia</taxon>
        <taxon>Autobranchia</taxon>
        <taxon>Heteroconchia</taxon>
        <taxon>Euheterodonta</taxon>
        <taxon>Imparidentia</taxon>
        <taxon>Neoheterodontei</taxon>
        <taxon>Myida</taxon>
        <taxon>Myoidea</taxon>
        <taxon>Myidae</taxon>
        <taxon>Mya</taxon>
    </lineage>
</organism>
<dbReference type="PANTHER" id="PTHR12447">
    <property type="entry name" value="ANKYRIN REPEAT DOMAIN-CONTAINING PROTEIN 13"/>
    <property type="match status" value="1"/>
</dbReference>
<feature type="domain" description="Ankyrin repeat" evidence="8">
    <location>
        <begin position="244"/>
        <end position="291"/>
    </location>
</feature>
<evidence type="ECO:0000256" key="5">
    <source>
        <dbReference type="ARBA" id="ARBA00023043"/>
    </source>
</evidence>
<name>A0ABY7FYB1_MYAAR</name>
<keyword evidence="10" id="KW-1185">Reference proteome</keyword>
<dbReference type="EMBL" id="CP111024">
    <property type="protein sequence ID" value="WAR24101.1"/>
    <property type="molecule type" value="Genomic_DNA"/>
</dbReference>
<comment type="subcellular location">
    <subcellularLocation>
        <location evidence="2">Endomembrane system</location>
    </subcellularLocation>
    <subcellularLocation>
        <location evidence="1">Endoplasmic reticulum</location>
    </subcellularLocation>
</comment>
<keyword evidence="4" id="KW-0256">Endoplasmic reticulum</keyword>
<sequence>MSNIQADVSPGDDFPLHHAVFSGDTKLVSQLIRVHDLAQKDVHECIMLLLSRGAPVKVKNNTGWTPLAEALSYGDRKISLRRYRRLLSRAQVGLPQLGAFSFQNSAIRLMQNTQKRIMYKASPHNALTVMDNKLKVYQRIRYEENIGEYAAEFFNINGLVLESKKRREHLSQEDIQKNKAMVENLTKGSWDNKEFSRRSSLPPPESPTVLWEEYISAPIGNVPCIGRPHLSKESQKNFKATIAMKLRDFMENKLPPGFPVKLELPVFPTVTAKVTFCFFEWRDDLSDELFSIPSTALYQCDESLPAKQREVDGDHKTGPSGTRCIENEQISSVDPEHGTYTRSSASKNDNQDILGHEEDADLLKLKHKSIYSKPDSHDCLRLSEYFSECQSESKSKAMGYSEVCKAGTIQERLSSLYNYGSGEENEKELLVDEQQRERYRSR</sequence>
<evidence type="ECO:0000256" key="2">
    <source>
        <dbReference type="ARBA" id="ARBA00004308"/>
    </source>
</evidence>
<feature type="region of interest" description="Disordered" evidence="7">
    <location>
        <begin position="420"/>
        <end position="442"/>
    </location>
</feature>
<dbReference type="InterPro" id="IPR036770">
    <property type="entry name" value="Ankyrin_rpt-contain_sf"/>
</dbReference>
<evidence type="ECO:0000313" key="9">
    <source>
        <dbReference type="EMBL" id="WAR24101.1"/>
    </source>
</evidence>
<dbReference type="InterPro" id="IPR021832">
    <property type="entry name" value="ANKRD13"/>
</dbReference>
<reference evidence="9" key="1">
    <citation type="submission" date="2022-11" db="EMBL/GenBank/DDBJ databases">
        <title>Centuries of genome instability and evolution in soft-shell clam transmissible cancer (bioRxiv).</title>
        <authorList>
            <person name="Hart S.F.M."/>
            <person name="Yonemitsu M.A."/>
            <person name="Giersch R.M."/>
            <person name="Beal B.F."/>
            <person name="Arriagada G."/>
            <person name="Davis B.W."/>
            <person name="Ostrander E.A."/>
            <person name="Goff S.P."/>
            <person name="Metzger M.J."/>
        </authorList>
    </citation>
    <scope>NUCLEOTIDE SEQUENCE</scope>
    <source>
        <strain evidence="9">MELC-2E11</strain>
        <tissue evidence="9">Siphon/mantle</tissue>
    </source>
</reference>
<evidence type="ECO:0000313" key="10">
    <source>
        <dbReference type="Proteomes" id="UP001164746"/>
    </source>
</evidence>
<feature type="region of interest" description="Disordered" evidence="7">
    <location>
        <begin position="308"/>
        <end position="352"/>
    </location>
</feature>
<dbReference type="SUPFAM" id="SSF48403">
    <property type="entry name" value="Ankyrin repeat"/>
    <property type="match status" value="1"/>
</dbReference>
<evidence type="ECO:0000256" key="3">
    <source>
        <dbReference type="ARBA" id="ARBA00022737"/>
    </source>
</evidence>
<keyword evidence="3" id="KW-0677">Repeat</keyword>
<evidence type="ECO:0000256" key="7">
    <source>
        <dbReference type="SAM" id="MobiDB-lite"/>
    </source>
</evidence>
<feature type="compositionally biased region" description="Basic and acidic residues" evidence="7">
    <location>
        <begin position="308"/>
        <end position="317"/>
    </location>
</feature>